<dbReference type="PANTHER" id="PTHR43664">
    <property type="entry name" value="MONOAMINE OXIDASE-RELATED"/>
    <property type="match status" value="1"/>
</dbReference>
<dbReference type="InterPro" id="IPR002539">
    <property type="entry name" value="MaoC-like_dom"/>
</dbReference>
<dbReference type="AlphaFoldDB" id="A0A418W9Q5"/>
<evidence type="ECO:0000313" key="2">
    <source>
        <dbReference type="EMBL" id="RJF86728.1"/>
    </source>
</evidence>
<dbReference type="RefSeq" id="WP_119777373.1">
    <property type="nucleotide sequence ID" value="NZ_QYUK01000011.1"/>
</dbReference>
<reference evidence="2 3" key="1">
    <citation type="submission" date="2018-09" db="EMBL/GenBank/DDBJ databases">
        <authorList>
            <person name="Zhu H."/>
        </authorList>
    </citation>
    <scope>NUCLEOTIDE SEQUENCE [LARGE SCALE GENOMIC DNA]</scope>
    <source>
        <strain evidence="2 3">K1W22B-8</strain>
    </source>
</reference>
<proteinExistence type="predicted"/>
<dbReference type="Pfam" id="PF01575">
    <property type="entry name" value="MaoC_dehydratas"/>
    <property type="match status" value="1"/>
</dbReference>
<dbReference type="PANTHER" id="PTHR43664:SF1">
    <property type="entry name" value="BETA-METHYLMALYL-COA DEHYDRATASE"/>
    <property type="match status" value="1"/>
</dbReference>
<dbReference type="InterPro" id="IPR029069">
    <property type="entry name" value="HotDog_dom_sf"/>
</dbReference>
<feature type="domain" description="MaoC-like" evidence="1">
    <location>
        <begin position="21"/>
        <end position="129"/>
    </location>
</feature>
<comment type="caution">
    <text evidence="2">The sequence shown here is derived from an EMBL/GenBank/DDBJ whole genome shotgun (WGS) entry which is preliminary data.</text>
</comment>
<gene>
    <name evidence="2" type="ORF">D3874_06590</name>
</gene>
<dbReference type="Proteomes" id="UP000284605">
    <property type="component" value="Unassembled WGS sequence"/>
</dbReference>
<dbReference type="InterPro" id="IPR052342">
    <property type="entry name" value="MCH/BMMD"/>
</dbReference>
<sequence length="161" mass="17604">MAETGAPAADLLHFEDFEVGKVETYGDTQITEADILEFAREFDPLPIHVDAEAAANSPFGGLIASGAHSCSIMMRLMCDGYMLRATSLGSPGVDEVRYLLPVRPGDRLRLRMEVVEARRSRSRPTTGVVTSRQELVNQNGEIVLEMRASVMFRCRSAGEAA</sequence>
<accession>A0A418W9Q5</accession>
<name>A0A418W9Q5_9PROT</name>
<dbReference type="EMBL" id="QYUK01000011">
    <property type="protein sequence ID" value="RJF86728.1"/>
    <property type="molecule type" value="Genomic_DNA"/>
</dbReference>
<dbReference type="CDD" id="cd03454">
    <property type="entry name" value="YdeM"/>
    <property type="match status" value="1"/>
</dbReference>
<evidence type="ECO:0000259" key="1">
    <source>
        <dbReference type="Pfam" id="PF01575"/>
    </source>
</evidence>
<evidence type="ECO:0000313" key="3">
    <source>
        <dbReference type="Proteomes" id="UP000284605"/>
    </source>
</evidence>
<keyword evidence="3" id="KW-1185">Reference proteome</keyword>
<dbReference type="Gene3D" id="3.10.129.10">
    <property type="entry name" value="Hotdog Thioesterase"/>
    <property type="match status" value="1"/>
</dbReference>
<dbReference type="SUPFAM" id="SSF54637">
    <property type="entry name" value="Thioesterase/thiol ester dehydrase-isomerase"/>
    <property type="match status" value="1"/>
</dbReference>
<dbReference type="OrthoDB" id="9797938at2"/>
<organism evidence="2 3">
    <name type="scientific">Oleomonas cavernae</name>
    <dbReference type="NCBI Taxonomy" id="2320859"/>
    <lineage>
        <taxon>Bacteria</taxon>
        <taxon>Pseudomonadati</taxon>
        <taxon>Pseudomonadota</taxon>
        <taxon>Alphaproteobacteria</taxon>
        <taxon>Acetobacterales</taxon>
        <taxon>Acetobacteraceae</taxon>
        <taxon>Oleomonas</taxon>
    </lineage>
</organism>
<protein>
    <submittedName>
        <fullName evidence="2">MaoC family dehydratase</fullName>
    </submittedName>
</protein>